<dbReference type="InterPro" id="IPR029063">
    <property type="entry name" value="SAM-dependent_MTases_sf"/>
</dbReference>
<evidence type="ECO:0000313" key="3">
    <source>
        <dbReference type="Proteomes" id="UP000288983"/>
    </source>
</evidence>
<dbReference type="OrthoDB" id="323463at2"/>
<gene>
    <name evidence="2" type="ORF">DM813_24165</name>
</gene>
<accession>A0A443ZGC1</accession>
<evidence type="ECO:0000313" key="2">
    <source>
        <dbReference type="EMBL" id="RWU17785.1"/>
    </source>
</evidence>
<dbReference type="Proteomes" id="UP000288983">
    <property type="component" value="Unassembled WGS sequence"/>
</dbReference>
<evidence type="ECO:0000259" key="1">
    <source>
        <dbReference type="Pfam" id="PF13649"/>
    </source>
</evidence>
<sequence>MIDLIMSFHSVSNYDFRAQANPADPLRHLFDEWVDYYKVKWAIAKAINPKRILEVGVRYGYSARAFLEACPDAQFVGLDADIDTFGGSKGALAWAGENLRASGFNADLHSVNTQSLKAFPGGYYDLIHIDGQQDGNGTYRDLDLAVTQSRYILVDGYQWSRENFYSVNEWLWLNKAAVHSVLIIPGYAGELLIRTNLDVSDMAKVGSDSSAPLSTAYTKNYYLNDCGGFSEWRRSKGAAIDSRLQAVADAAMVFGKPKAVMDLGAGRGELTRLFYEQGAAVTAIDYSADACALIRQTLADMDGPAANVRVVCGSVLEPQAYEGDYDLAVAADIVEHLSPEENDAMYALVSAKLEKNKGQLVVHTAPNAWNYEYLHPQEQKKAVAAGFWLPRVRRTWYERLMHINEQNPRVLKRQLEKHFPYVVLWFADRTAGGSLLKRFGVSDFKKSTSIFAIASHKPIDIETLKSAFVMPVIPAHYAAIVDIKAEALTYSVRAGQRFEVPVRVENLTDVRLASIQPCPVNLSYHLLDEQGEVCVFDGTRTPLHTSLLPGESGFYSLDVKVPLKTGIYYLKLAAVQEGVRWYDQKLSTDSMVKVVVEN</sequence>
<dbReference type="InterPro" id="IPR041698">
    <property type="entry name" value="Methyltransf_25"/>
</dbReference>
<dbReference type="SUPFAM" id="SSF53335">
    <property type="entry name" value="S-adenosyl-L-methionine-dependent methyltransferases"/>
    <property type="match status" value="2"/>
</dbReference>
<comment type="caution">
    <text evidence="2">The sequence shown here is derived from an EMBL/GenBank/DDBJ whole genome shotgun (WGS) entry which is preliminary data.</text>
</comment>
<keyword evidence="2" id="KW-0489">Methyltransferase</keyword>
<protein>
    <submittedName>
        <fullName evidence="2">Methyltransferase</fullName>
    </submittedName>
</protein>
<dbReference type="PANTHER" id="PTHR43464">
    <property type="entry name" value="METHYLTRANSFERASE"/>
    <property type="match status" value="1"/>
</dbReference>
<name>A0A443ZGC1_9PSED</name>
<feature type="domain" description="Methyltransferase" evidence="1">
    <location>
        <begin position="260"/>
        <end position="351"/>
    </location>
</feature>
<dbReference type="GO" id="GO:0032259">
    <property type="term" value="P:methylation"/>
    <property type="evidence" value="ECO:0007669"/>
    <property type="project" value="UniProtKB-KW"/>
</dbReference>
<dbReference type="CDD" id="cd02440">
    <property type="entry name" value="AdoMet_MTases"/>
    <property type="match status" value="1"/>
</dbReference>
<dbReference type="PANTHER" id="PTHR43464:SF90">
    <property type="entry name" value="METHYLTRANSFERASE TYPE 11"/>
    <property type="match status" value="1"/>
</dbReference>
<dbReference type="EMBL" id="QJRG01000049">
    <property type="protein sequence ID" value="RWU17785.1"/>
    <property type="molecule type" value="Genomic_DNA"/>
</dbReference>
<keyword evidence="2" id="KW-0808">Transferase</keyword>
<reference evidence="2 3" key="1">
    <citation type="submission" date="2018-06" db="EMBL/GenBank/DDBJ databases">
        <title>Bacteria isolated from soil of Wuhan.</title>
        <authorList>
            <person name="Wei X."/>
            <person name="Chunhua H."/>
        </authorList>
    </citation>
    <scope>NUCLEOTIDE SEQUENCE [LARGE SCALE GENOMIC DNA]</scope>
    <source>
        <strain evidence="3">xwS2</strain>
    </source>
</reference>
<dbReference type="Gene3D" id="3.40.50.150">
    <property type="entry name" value="Vaccinia Virus protein VP39"/>
    <property type="match status" value="2"/>
</dbReference>
<organism evidence="2 3">
    <name type="scientific">Pseudomonas alkylphenolica</name>
    <dbReference type="NCBI Taxonomy" id="237609"/>
    <lineage>
        <taxon>Bacteria</taxon>
        <taxon>Pseudomonadati</taxon>
        <taxon>Pseudomonadota</taxon>
        <taxon>Gammaproteobacteria</taxon>
        <taxon>Pseudomonadales</taxon>
        <taxon>Pseudomonadaceae</taxon>
        <taxon>Pseudomonas</taxon>
    </lineage>
</organism>
<dbReference type="Pfam" id="PF13578">
    <property type="entry name" value="Methyltransf_24"/>
    <property type="match status" value="1"/>
</dbReference>
<proteinExistence type="predicted"/>
<dbReference type="RefSeq" id="WP_128325908.1">
    <property type="nucleotide sequence ID" value="NZ_QJRG01000049.1"/>
</dbReference>
<dbReference type="GO" id="GO:0008168">
    <property type="term" value="F:methyltransferase activity"/>
    <property type="evidence" value="ECO:0007669"/>
    <property type="project" value="UniProtKB-KW"/>
</dbReference>
<dbReference type="Pfam" id="PF13649">
    <property type="entry name" value="Methyltransf_25"/>
    <property type="match status" value="1"/>
</dbReference>
<dbReference type="AlphaFoldDB" id="A0A443ZGC1"/>